<organism evidence="2 3">
    <name type="scientific">Nostocoides japonicum T1-X7</name>
    <dbReference type="NCBI Taxonomy" id="1194083"/>
    <lineage>
        <taxon>Bacteria</taxon>
        <taxon>Bacillati</taxon>
        <taxon>Actinomycetota</taxon>
        <taxon>Actinomycetes</taxon>
        <taxon>Micrococcales</taxon>
        <taxon>Intrasporangiaceae</taxon>
        <taxon>Nostocoides</taxon>
    </lineage>
</organism>
<dbReference type="Proteomes" id="UP000035721">
    <property type="component" value="Unassembled WGS sequence"/>
</dbReference>
<name>A0A077LZR4_9MICO</name>
<gene>
    <name evidence="2" type="ORF">BN12_280018</name>
</gene>
<evidence type="ECO:0000313" key="2">
    <source>
        <dbReference type="EMBL" id="CCH78362.1"/>
    </source>
</evidence>
<evidence type="ECO:0000256" key="1">
    <source>
        <dbReference type="SAM" id="MobiDB-lite"/>
    </source>
</evidence>
<proteinExistence type="predicted"/>
<dbReference type="STRING" id="1194083.BN12_280018"/>
<keyword evidence="3" id="KW-1185">Reference proteome</keyword>
<reference evidence="2 3" key="1">
    <citation type="journal article" date="2013" name="ISME J.">
        <title>A metabolic model for members of the genus Tetrasphaera involved in enhanced biological phosphorus removal.</title>
        <authorList>
            <person name="Kristiansen R."/>
            <person name="Nguyen H.T.T."/>
            <person name="Saunders A.M."/>
            <person name="Nielsen J.L."/>
            <person name="Wimmer R."/>
            <person name="Le V.Q."/>
            <person name="McIlroy S.J."/>
            <person name="Petrovski S."/>
            <person name="Seviour R.J."/>
            <person name="Calteau A."/>
            <person name="Nielsen K.L."/>
            <person name="Nielsen P.H."/>
        </authorList>
    </citation>
    <scope>NUCLEOTIDE SEQUENCE [LARGE SCALE GENOMIC DNA]</scope>
    <source>
        <strain evidence="2 3">T1-X7</strain>
    </source>
</reference>
<evidence type="ECO:0000313" key="3">
    <source>
        <dbReference type="Proteomes" id="UP000035721"/>
    </source>
</evidence>
<accession>A0A077LZR4</accession>
<comment type="caution">
    <text evidence="2">The sequence shown here is derived from an EMBL/GenBank/DDBJ whole genome shotgun (WGS) entry which is preliminary data.</text>
</comment>
<protein>
    <submittedName>
        <fullName evidence="2">Uncharacterized protein</fullName>
    </submittedName>
</protein>
<dbReference type="EMBL" id="CAJB01000201">
    <property type="protein sequence ID" value="CCH78362.1"/>
    <property type="molecule type" value="Genomic_DNA"/>
</dbReference>
<dbReference type="AlphaFoldDB" id="A0A077LZR4"/>
<feature type="region of interest" description="Disordered" evidence="1">
    <location>
        <begin position="102"/>
        <end position="126"/>
    </location>
</feature>
<sequence>MLVATYLPLVPERVGDSAHPPTMLDVHGRLLHGPGSQSLSVDGIRIVHHQQEPSGGCGDGVRDLPCRAVSRGRHPEHGVVNDQLSDDVLPLAHAVQDLSTEGGAVEVDSDRAAVNPQLGLDHGHDS</sequence>